<dbReference type="GO" id="GO:0003677">
    <property type="term" value="F:DNA binding"/>
    <property type="evidence" value="ECO:0007669"/>
    <property type="project" value="InterPro"/>
</dbReference>
<proteinExistence type="predicted"/>
<dbReference type="RefSeq" id="XP_007394013.1">
    <property type="nucleotide sequence ID" value="XM_007393951.1"/>
</dbReference>
<dbReference type="Pfam" id="PF04082">
    <property type="entry name" value="Fungal_trans"/>
    <property type="match status" value="1"/>
</dbReference>
<dbReference type="PANTHER" id="PTHR46910:SF38">
    <property type="entry name" value="ZN(2)-C6 FUNGAL-TYPE DOMAIN-CONTAINING PROTEIN"/>
    <property type="match status" value="1"/>
</dbReference>
<dbReference type="GeneID" id="18915704"/>
<keyword evidence="5" id="KW-1185">Reference proteome</keyword>
<dbReference type="HOGENOM" id="CLU_006019_2_2_1"/>
<dbReference type="InParanoid" id="K5WHA7"/>
<sequence>MGRSSDFPLMKAAIDMKKDLLGKNDGDGVLILEPFPASSFRRPEFWRCVTDLVLPDPPYVDFPEPSLMDELLDGYFQNAHLTFPLLHRPTFLQNVASGLHLFDEGFGATVLLVCAVSARFSENPAVLPPGTTDWQWAGWQWFQQVQSARKLIPLAAATLYDLQVAVLAAAYIGTSSIPYPSYAVVGHGLRIAQDLGAHRRMAYGPVPTVDGELRKRAFWCLVTMDRGMCSNLGRPCSIHDEDFDLDYAIECDDEYWVADDPQDSFKQPPGKPSTVAFFNCVIRLAQIHARALRTIYSLQGSKILSDLESAQQMVAELDSELNKWVDSIPDQLKYDPDRENAVFATQSTSLYASYYNLRIFIHRPFITMPNKSEPLPFPSLTICTHAARSCIQVLDRHSIRFGSTRIHQHHQLSLFTSSIVLLLHNYSRTRAGQATAGDVAKELEYIHKALRIFKSLEGRWNAAGRFWDVLYDLLVAVDPKQRKHDDNTILEDITHPTLPAHAQQPPIQPAALKLAETAAIPTGEFPGGNFDFAMPPRNLDSLSNGETLGADSFWKELGAAQSPEGGAQPLFEPSPPFNSTAFAPDPELEAIFASLLPASSYEDPLAAIMPQGFASSQSFDSTSAAGAVSAQPGVPLPSSTGPSNLGRQSRRNDYSQFGEAFPTMWGVGPDGPP</sequence>
<accession>K5WHA7</accession>
<evidence type="ECO:0000313" key="5">
    <source>
        <dbReference type="Proteomes" id="UP000008370"/>
    </source>
</evidence>
<dbReference type="EMBL" id="JH930470">
    <property type="protein sequence ID" value="EKM58715.1"/>
    <property type="molecule type" value="Genomic_DNA"/>
</dbReference>
<dbReference type="PANTHER" id="PTHR46910">
    <property type="entry name" value="TRANSCRIPTION FACTOR PDR1"/>
    <property type="match status" value="1"/>
</dbReference>
<gene>
    <name evidence="4" type="ORF">PHACADRAFT_253207</name>
</gene>
<feature type="region of interest" description="Disordered" evidence="2">
    <location>
        <begin position="624"/>
        <end position="673"/>
    </location>
</feature>
<evidence type="ECO:0000256" key="2">
    <source>
        <dbReference type="SAM" id="MobiDB-lite"/>
    </source>
</evidence>
<protein>
    <recommendedName>
        <fullName evidence="3">Xylanolytic transcriptional activator regulatory domain-containing protein</fullName>
    </recommendedName>
</protein>
<keyword evidence="1" id="KW-0539">Nucleus</keyword>
<evidence type="ECO:0000259" key="3">
    <source>
        <dbReference type="SMART" id="SM00906"/>
    </source>
</evidence>
<dbReference type="Proteomes" id="UP000008370">
    <property type="component" value="Unassembled WGS sequence"/>
</dbReference>
<feature type="domain" description="Xylanolytic transcriptional activator regulatory" evidence="3">
    <location>
        <begin position="181"/>
        <end position="254"/>
    </location>
</feature>
<dbReference type="CDD" id="cd12148">
    <property type="entry name" value="fungal_TF_MHR"/>
    <property type="match status" value="1"/>
</dbReference>
<dbReference type="InterPro" id="IPR007219">
    <property type="entry name" value="XnlR_reg_dom"/>
</dbReference>
<dbReference type="GO" id="GO:0003700">
    <property type="term" value="F:DNA-binding transcription factor activity"/>
    <property type="evidence" value="ECO:0007669"/>
    <property type="project" value="InterPro"/>
</dbReference>
<dbReference type="KEGG" id="pco:PHACADRAFT_253207"/>
<evidence type="ECO:0000256" key="1">
    <source>
        <dbReference type="ARBA" id="ARBA00023242"/>
    </source>
</evidence>
<dbReference type="InterPro" id="IPR050987">
    <property type="entry name" value="AtrR-like"/>
</dbReference>
<evidence type="ECO:0000313" key="4">
    <source>
        <dbReference type="EMBL" id="EKM58715.1"/>
    </source>
</evidence>
<dbReference type="SMART" id="SM00906">
    <property type="entry name" value="Fungal_trans"/>
    <property type="match status" value="1"/>
</dbReference>
<dbReference type="GO" id="GO:0008270">
    <property type="term" value="F:zinc ion binding"/>
    <property type="evidence" value="ECO:0007669"/>
    <property type="project" value="InterPro"/>
</dbReference>
<dbReference type="GO" id="GO:0006351">
    <property type="term" value="P:DNA-templated transcription"/>
    <property type="evidence" value="ECO:0007669"/>
    <property type="project" value="InterPro"/>
</dbReference>
<name>K5WHA7_PHACS</name>
<feature type="region of interest" description="Disordered" evidence="2">
    <location>
        <begin position="559"/>
        <end position="583"/>
    </location>
</feature>
<feature type="compositionally biased region" description="Polar residues" evidence="2">
    <location>
        <begin position="637"/>
        <end position="647"/>
    </location>
</feature>
<organism evidence="4 5">
    <name type="scientific">Phanerochaete carnosa (strain HHB-10118-sp)</name>
    <name type="common">White-rot fungus</name>
    <name type="synonym">Peniophora carnosa</name>
    <dbReference type="NCBI Taxonomy" id="650164"/>
    <lineage>
        <taxon>Eukaryota</taxon>
        <taxon>Fungi</taxon>
        <taxon>Dikarya</taxon>
        <taxon>Basidiomycota</taxon>
        <taxon>Agaricomycotina</taxon>
        <taxon>Agaricomycetes</taxon>
        <taxon>Polyporales</taxon>
        <taxon>Phanerochaetaceae</taxon>
        <taxon>Phanerochaete</taxon>
    </lineage>
</organism>
<dbReference type="OrthoDB" id="4456959at2759"/>
<dbReference type="AlphaFoldDB" id="K5WHA7"/>
<reference evidence="4 5" key="1">
    <citation type="journal article" date="2012" name="BMC Genomics">
        <title>Comparative genomics of the white-rot fungi, Phanerochaete carnosa and P. chrysosporium, to elucidate the genetic basis of the distinct wood types they colonize.</title>
        <authorList>
            <person name="Suzuki H."/>
            <person name="MacDonald J."/>
            <person name="Syed K."/>
            <person name="Salamov A."/>
            <person name="Hori C."/>
            <person name="Aerts A."/>
            <person name="Henrissat B."/>
            <person name="Wiebenga A."/>
            <person name="vanKuyk P.A."/>
            <person name="Barry K."/>
            <person name="Lindquist E."/>
            <person name="LaButti K."/>
            <person name="Lapidus A."/>
            <person name="Lucas S."/>
            <person name="Coutinho P."/>
            <person name="Gong Y."/>
            <person name="Samejima M."/>
            <person name="Mahadevan R."/>
            <person name="Abou-Zaid M."/>
            <person name="de Vries R.P."/>
            <person name="Igarashi K."/>
            <person name="Yadav J.S."/>
            <person name="Grigoriev I.V."/>
            <person name="Master E.R."/>
        </authorList>
    </citation>
    <scope>NUCLEOTIDE SEQUENCE [LARGE SCALE GENOMIC DNA]</scope>
    <source>
        <strain evidence="4 5">HHB-10118-sp</strain>
    </source>
</reference>